<dbReference type="PANTHER" id="PTHR12215:SF10">
    <property type="entry name" value="L-AMINOADIPATE-SEMIALDEHYDE DEHYDROGENASE-PHOSPHOPANTETHEINYL TRANSFERASE"/>
    <property type="match status" value="1"/>
</dbReference>
<dbReference type="AlphaFoldDB" id="A0A2A2JNU3"/>
<dbReference type="STRING" id="2018661.A0A2A2JNU3"/>
<dbReference type="Gene3D" id="3.90.470.20">
    <property type="entry name" value="4'-phosphopantetheinyl transferase domain"/>
    <property type="match status" value="1"/>
</dbReference>
<dbReference type="Proteomes" id="UP000218231">
    <property type="component" value="Unassembled WGS sequence"/>
</dbReference>
<comment type="catalytic activity">
    <reaction evidence="8">
        <text>apo-[ACP] + acetyl-CoA = acetyl-[ACP] + adenosine 3',5'-bisphosphate + H(+)</text>
        <dbReference type="Rhea" id="RHEA:46564"/>
        <dbReference type="Rhea" id="RHEA-COMP:9621"/>
        <dbReference type="Rhea" id="RHEA-COMP:9690"/>
        <dbReference type="ChEBI" id="CHEBI:15378"/>
        <dbReference type="ChEBI" id="CHEBI:29999"/>
        <dbReference type="ChEBI" id="CHEBI:57288"/>
        <dbReference type="ChEBI" id="CHEBI:58343"/>
        <dbReference type="ChEBI" id="CHEBI:78446"/>
    </reaction>
    <physiologicalReaction direction="left-to-right" evidence="8">
        <dbReference type="Rhea" id="RHEA:46565"/>
    </physiologicalReaction>
</comment>
<comment type="similarity">
    <text evidence="1">Belongs to the P-Pant transferase superfamily. AcpS family.</text>
</comment>
<evidence type="ECO:0000256" key="8">
    <source>
        <dbReference type="ARBA" id="ARBA00048794"/>
    </source>
</evidence>
<feature type="domain" description="4'-phosphopantetheinyl transferase N-terminal" evidence="10">
    <location>
        <begin position="27"/>
        <end position="111"/>
    </location>
</feature>
<dbReference type="InterPro" id="IPR055066">
    <property type="entry name" value="AASDHPPT_N"/>
</dbReference>
<dbReference type="EC" id="2.7.8.7" evidence="2"/>
<keyword evidence="12" id="KW-1185">Reference proteome</keyword>
<evidence type="ECO:0000313" key="12">
    <source>
        <dbReference type="Proteomes" id="UP000218231"/>
    </source>
</evidence>
<protein>
    <recommendedName>
        <fullName evidence="3">L-aminoadipate-semialdehyde dehydrogenase-phosphopantetheinyl transferase</fullName>
        <ecNumber evidence="2">2.7.8.7</ecNumber>
    </recommendedName>
    <alternativeName>
        <fullName evidence="5">4'-phosphopantetheinyl transferase</fullName>
    </alternativeName>
    <alternativeName>
        <fullName evidence="6">Alpha-aminoadipic semialdehyde dehydrogenase-phosphopantetheinyl transferase</fullName>
    </alternativeName>
</protein>
<dbReference type="GO" id="GO:0000287">
    <property type="term" value="F:magnesium ion binding"/>
    <property type="evidence" value="ECO:0007669"/>
    <property type="project" value="InterPro"/>
</dbReference>
<accession>A0A2A2JNU3</accession>
<comment type="caution">
    <text evidence="11">The sequence shown here is derived from an EMBL/GenBank/DDBJ whole genome shotgun (WGS) entry which is preliminary data.</text>
</comment>
<sequence>MSSKKVDFLRWAVSVSRTQSNKTFELNLRRAIQCIESAEVEKARRFHYKEDSIMAIISPILMRAAACRNLNRNWRDLKFERTLKGKPHLVGQGGWHFNISHQGDFVLLATTHVGPIDEMTKIKSQANERMKWTNFYRYWCLKESVLKATGTGLAKDLSKVQFSTNEDFLPSGSFVKSTEYLEDGKQQPSWLFEESFVDNDHCAAVATILQTPNGREEANVGAQPFRIVPFEELLEFAQVVSTDIDDAEEFDILRLKPSKPF</sequence>
<dbReference type="Pfam" id="PF22624">
    <property type="entry name" value="AASDHPPT_N"/>
    <property type="match status" value="1"/>
</dbReference>
<comment type="catalytic activity">
    <reaction evidence="7">
        <text>apo-[ACP] + CoA = holo-[ACP] + adenosine 3',5'-bisphosphate + H(+)</text>
        <dbReference type="Rhea" id="RHEA:12068"/>
        <dbReference type="Rhea" id="RHEA-COMP:9685"/>
        <dbReference type="Rhea" id="RHEA-COMP:9690"/>
        <dbReference type="ChEBI" id="CHEBI:15378"/>
        <dbReference type="ChEBI" id="CHEBI:29999"/>
        <dbReference type="ChEBI" id="CHEBI:57287"/>
        <dbReference type="ChEBI" id="CHEBI:58343"/>
        <dbReference type="ChEBI" id="CHEBI:64479"/>
        <dbReference type="EC" id="2.7.8.7"/>
    </reaction>
    <physiologicalReaction direction="left-to-right" evidence="7">
        <dbReference type="Rhea" id="RHEA:12069"/>
    </physiologicalReaction>
</comment>
<dbReference type="InterPro" id="IPR037143">
    <property type="entry name" value="4-PPantetheinyl_Trfase_dom_sf"/>
</dbReference>
<reference evidence="11 12" key="1">
    <citation type="journal article" date="2017" name="Curr. Biol.">
        <title>Genome architecture and evolution of a unichromosomal asexual nematode.</title>
        <authorList>
            <person name="Fradin H."/>
            <person name="Zegar C."/>
            <person name="Gutwein M."/>
            <person name="Lucas J."/>
            <person name="Kovtun M."/>
            <person name="Corcoran D."/>
            <person name="Baugh L.R."/>
            <person name="Kiontke K."/>
            <person name="Gunsalus K."/>
            <person name="Fitch D.H."/>
            <person name="Piano F."/>
        </authorList>
    </citation>
    <scope>NUCLEOTIDE SEQUENCE [LARGE SCALE GENOMIC DNA]</scope>
    <source>
        <strain evidence="11">PF1309</strain>
    </source>
</reference>
<feature type="domain" description="4'-phosphopantetheinyl transferase" evidence="9">
    <location>
        <begin position="118"/>
        <end position="205"/>
    </location>
</feature>
<dbReference type="InterPro" id="IPR050559">
    <property type="entry name" value="P-Pant_transferase_sf"/>
</dbReference>
<evidence type="ECO:0000256" key="6">
    <source>
        <dbReference type="ARBA" id="ARBA00033443"/>
    </source>
</evidence>
<name>A0A2A2JNU3_9BILA</name>
<dbReference type="GO" id="GO:0005829">
    <property type="term" value="C:cytosol"/>
    <property type="evidence" value="ECO:0007669"/>
    <property type="project" value="TreeGrafter"/>
</dbReference>
<evidence type="ECO:0000256" key="1">
    <source>
        <dbReference type="ARBA" id="ARBA00006195"/>
    </source>
</evidence>
<keyword evidence="4" id="KW-0808">Transferase</keyword>
<dbReference type="Pfam" id="PF01648">
    <property type="entry name" value="ACPS"/>
    <property type="match status" value="1"/>
</dbReference>
<dbReference type="EMBL" id="LIAE01010309">
    <property type="protein sequence ID" value="PAV63395.1"/>
    <property type="molecule type" value="Genomic_DNA"/>
</dbReference>
<evidence type="ECO:0000256" key="3">
    <source>
        <dbReference type="ARBA" id="ARBA00016301"/>
    </source>
</evidence>
<dbReference type="PANTHER" id="PTHR12215">
    <property type="entry name" value="PHOSPHOPANTETHEINE TRANSFERASE"/>
    <property type="match status" value="1"/>
</dbReference>
<evidence type="ECO:0000256" key="4">
    <source>
        <dbReference type="ARBA" id="ARBA00022679"/>
    </source>
</evidence>
<evidence type="ECO:0000259" key="10">
    <source>
        <dbReference type="Pfam" id="PF22624"/>
    </source>
</evidence>
<dbReference type="GO" id="GO:0019878">
    <property type="term" value="P:lysine biosynthetic process via aminoadipic acid"/>
    <property type="evidence" value="ECO:0007669"/>
    <property type="project" value="TreeGrafter"/>
</dbReference>
<proteinExistence type="inferred from homology"/>
<dbReference type="OrthoDB" id="26719at2759"/>
<evidence type="ECO:0000313" key="11">
    <source>
        <dbReference type="EMBL" id="PAV63395.1"/>
    </source>
</evidence>
<dbReference type="InterPro" id="IPR008278">
    <property type="entry name" value="4-PPantetheinyl_Trfase_dom"/>
</dbReference>
<dbReference type="GO" id="GO:0008897">
    <property type="term" value="F:holo-[acyl-carrier-protein] synthase activity"/>
    <property type="evidence" value="ECO:0007669"/>
    <property type="project" value="UniProtKB-EC"/>
</dbReference>
<gene>
    <name evidence="11" type="ORF">WR25_20333</name>
</gene>
<dbReference type="FunFam" id="3.90.470.20:FF:000003">
    <property type="entry name" value="L-aminoadipate-semialdehyde dehydrogenase-phosphopantetheinyl transferase"/>
    <property type="match status" value="1"/>
</dbReference>
<evidence type="ECO:0000256" key="7">
    <source>
        <dbReference type="ARBA" id="ARBA00048641"/>
    </source>
</evidence>
<evidence type="ECO:0000256" key="5">
    <source>
        <dbReference type="ARBA" id="ARBA00030484"/>
    </source>
</evidence>
<evidence type="ECO:0000259" key="9">
    <source>
        <dbReference type="Pfam" id="PF01648"/>
    </source>
</evidence>
<dbReference type="SUPFAM" id="SSF56214">
    <property type="entry name" value="4'-phosphopantetheinyl transferase"/>
    <property type="match status" value="2"/>
</dbReference>
<organism evidence="11 12">
    <name type="scientific">Diploscapter pachys</name>
    <dbReference type="NCBI Taxonomy" id="2018661"/>
    <lineage>
        <taxon>Eukaryota</taxon>
        <taxon>Metazoa</taxon>
        <taxon>Ecdysozoa</taxon>
        <taxon>Nematoda</taxon>
        <taxon>Chromadorea</taxon>
        <taxon>Rhabditida</taxon>
        <taxon>Rhabditina</taxon>
        <taxon>Rhabditomorpha</taxon>
        <taxon>Rhabditoidea</taxon>
        <taxon>Rhabditidae</taxon>
        <taxon>Diploscapter</taxon>
    </lineage>
</organism>
<evidence type="ECO:0000256" key="2">
    <source>
        <dbReference type="ARBA" id="ARBA00013172"/>
    </source>
</evidence>